<evidence type="ECO:0000256" key="1">
    <source>
        <dbReference type="ARBA" id="ARBA00010231"/>
    </source>
</evidence>
<protein>
    <recommendedName>
        <fullName evidence="2">Alpha-D-phosphohexomutase alpha/beta/alpha domain-containing protein</fullName>
    </recommendedName>
</protein>
<dbReference type="Gene3D" id="3.40.120.10">
    <property type="entry name" value="Alpha-D-Glucose-1,6-Bisphosphate, subunit A, domain 3"/>
    <property type="match status" value="1"/>
</dbReference>
<dbReference type="Pfam" id="PF02878">
    <property type="entry name" value="PGM_PMM_I"/>
    <property type="match status" value="1"/>
</dbReference>
<dbReference type="EMBL" id="UINC01050651">
    <property type="protein sequence ID" value="SVB63873.1"/>
    <property type="molecule type" value="Genomic_DNA"/>
</dbReference>
<dbReference type="SUPFAM" id="SSF53738">
    <property type="entry name" value="Phosphoglucomutase, first 3 domains"/>
    <property type="match status" value="1"/>
</dbReference>
<sequence length="86" mass="9600">MEELPPIKFGTSGWRGLIAKDFTFDRVRLTAQAIADFLKAERRKKSSPLTKRKPNIIIGHDARFLGRDFSLAVAEVLEANGFAALL</sequence>
<gene>
    <name evidence="3" type="ORF">METZ01_LOCUS216727</name>
</gene>
<organism evidence="3">
    <name type="scientific">marine metagenome</name>
    <dbReference type="NCBI Taxonomy" id="408172"/>
    <lineage>
        <taxon>unclassified sequences</taxon>
        <taxon>metagenomes</taxon>
        <taxon>ecological metagenomes</taxon>
    </lineage>
</organism>
<comment type="similarity">
    <text evidence="1">Belongs to the phosphohexose mutase family.</text>
</comment>
<feature type="domain" description="Alpha-D-phosphohexomutase alpha/beta/alpha" evidence="2">
    <location>
        <begin position="7"/>
        <end position="85"/>
    </location>
</feature>
<dbReference type="AlphaFoldDB" id="A0A382FNT2"/>
<reference evidence="3" key="1">
    <citation type="submission" date="2018-05" db="EMBL/GenBank/DDBJ databases">
        <authorList>
            <person name="Lanie J.A."/>
            <person name="Ng W.-L."/>
            <person name="Kazmierczak K.M."/>
            <person name="Andrzejewski T.M."/>
            <person name="Davidsen T.M."/>
            <person name="Wayne K.J."/>
            <person name="Tettelin H."/>
            <person name="Glass J.I."/>
            <person name="Rusch D."/>
            <person name="Podicherti R."/>
            <person name="Tsui H.-C.T."/>
            <person name="Winkler M.E."/>
        </authorList>
    </citation>
    <scope>NUCLEOTIDE SEQUENCE</scope>
</reference>
<proteinExistence type="inferred from homology"/>
<name>A0A382FNT2_9ZZZZ</name>
<dbReference type="GO" id="GO:0005975">
    <property type="term" value="P:carbohydrate metabolic process"/>
    <property type="evidence" value="ECO:0007669"/>
    <property type="project" value="InterPro"/>
</dbReference>
<dbReference type="InterPro" id="IPR016055">
    <property type="entry name" value="A-D-PHexomutase_a/b/a-I/II/III"/>
</dbReference>
<dbReference type="GO" id="GO:0016868">
    <property type="term" value="F:intramolecular phosphotransferase activity"/>
    <property type="evidence" value="ECO:0007669"/>
    <property type="project" value="InterPro"/>
</dbReference>
<dbReference type="InterPro" id="IPR005844">
    <property type="entry name" value="A-D-PHexomutase_a/b/a-I"/>
</dbReference>
<feature type="non-terminal residue" evidence="3">
    <location>
        <position position="86"/>
    </location>
</feature>
<accession>A0A382FNT2</accession>
<evidence type="ECO:0000259" key="2">
    <source>
        <dbReference type="Pfam" id="PF02878"/>
    </source>
</evidence>
<evidence type="ECO:0000313" key="3">
    <source>
        <dbReference type="EMBL" id="SVB63873.1"/>
    </source>
</evidence>